<accession>A0A975PET5</accession>
<dbReference type="GO" id="GO:0005886">
    <property type="term" value="C:plasma membrane"/>
    <property type="evidence" value="ECO:0007669"/>
    <property type="project" value="UniProtKB-SubCell"/>
</dbReference>
<feature type="domain" description="Type II secretion system protein GspF" evidence="7">
    <location>
        <begin position="177"/>
        <end position="300"/>
    </location>
</feature>
<keyword evidence="2" id="KW-1003">Cell membrane</keyword>
<keyword evidence="3 6" id="KW-0812">Transmembrane</keyword>
<dbReference type="RefSeq" id="WP_207348001.1">
    <property type="nucleotide sequence ID" value="NZ_CP076456.1"/>
</dbReference>
<evidence type="ECO:0000256" key="5">
    <source>
        <dbReference type="ARBA" id="ARBA00023136"/>
    </source>
</evidence>
<proteinExistence type="predicted"/>
<keyword evidence="4 6" id="KW-1133">Transmembrane helix</keyword>
<evidence type="ECO:0000256" key="4">
    <source>
        <dbReference type="ARBA" id="ARBA00022989"/>
    </source>
</evidence>
<dbReference type="Pfam" id="PF00482">
    <property type="entry name" value="T2SSF"/>
    <property type="match status" value="1"/>
</dbReference>
<dbReference type="InterPro" id="IPR018076">
    <property type="entry name" value="T2SS_GspF_dom"/>
</dbReference>
<sequence length="313" mass="33757">MSAPWFLAVALGISLGASLWFAVLRVPWLRPVTFSERIAPQLRTGGQGSRLLIVPAGDLTPFGPLQRILRPALHLAVRRLNRINPVTRDLERRLERAGQGLSVLDFRAEQVVWTGGGFLCGGVASVWLASIDRLGVAGVIFGTVMGAVLGFVLRDYRLSSQISSRETRMLAEFPSLAEMMALAVGAGESANGALERIARTAHGELAGEFARILGETRSGVPLTNALQHFSDRVRLAPLSRFVDGLTVAIERGTPLADVMRAQSQDVRDLAKRELMESAGKKEIAMMIPLVFGVLPLTVLFSIFPGLSLLGIGL</sequence>
<evidence type="ECO:0000313" key="9">
    <source>
        <dbReference type="Proteomes" id="UP000680588"/>
    </source>
</evidence>
<feature type="transmembrane region" description="Helical" evidence="6">
    <location>
        <begin position="134"/>
        <end position="153"/>
    </location>
</feature>
<dbReference type="Proteomes" id="UP000680588">
    <property type="component" value="Chromosome"/>
</dbReference>
<organism evidence="8 9">
    <name type="scientific">Arthrobacter sunyaminii</name>
    <dbReference type="NCBI Taxonomy" id="2816859"/>
    <lineage>
        <taxon>Bacteria</taxon>
        <taxon>Bacillati</taxon>
        <taxon>Actinomycetota</taxon>
        <taxon>Actinomycetes</taxon>
        <taxon>Micrococcales</taxon>
        <taxon>Micrococcaceae</taxon>
        <taxon>Arthrobacter</taxon>
    </lineage>
</organism>
<evidence type="ECO:0000259" key="7">
    <source>
        <dbReference type="Pfam" id="PF00482"/>
    </source>
</evidence>
<evidence type="ECO:0000256" key="3">
    <source>
        <dbReference type="ARBA" id="ARBA00022692"/>
    </source>
</evidence>
<keyword evidence="9" id="KW-1185">Reference proteome</keyword>
<dbReference type="AlphaFoldDB" id="A0A975PET5"/>
<dbReference type="KEGG" id="asun:KG104_13175"/>
<gene>
    <name evidence="8" type="ORF">KG104_13175</name>
</gene>
<feature type="transmembrane region" description="Helical" evidence="6">
    <location>
        <begin position="111"/>
        <end position="128"/>
    </location>
</feature>
<protein>
    <submittedName>
        <fullName evidence="8">Type II secretion system F family protein</fullName>
    </submittedName>
</protein>
<evidence type="ECO:0000313" key="8">
    <source>
        <dbReference type="EMBL" id="QWQ35422.1"/>
    </source>
</evidence>
<feature type="transmembrane region" description="Helical" evidence="6">
    <location>
        <begin position="283"/>
        <end position="303"/>
    </location>
</feature>
<evidence type="ECO:0000256" key="1">
    <source>
        <dbReference type="ARBA" id="ARBA00004651"/>
    </source>
</evidence>
<dbReference type="PANTHER" id="PTHR35007">
    <property type="entry name" value="INTEGRAL MEMBRANE PROTEIN-RELATED"/>
    <property type="match status" value="1"/>
</dbReference>
<evidence type="ECO:0000256" key="2">
    <source>
        <dbReference type="ARBA" id="ARBA00022475"/>
    </source>
</evidence>
<reference evidence="8" key="1">
    <citation type="submission" date="2021-06" db="EMBL/GenBank/DDBJ databases">
        <title>Novel species in genus Arthrobacter.</title>
        <authorList>
            <person name="Zhang G."/>
        </authorList>
    </citation>
    <scope>NUCLEOTIDE SEQUENCE</scope>
    <source>
        <strain evidence="8">Zg-ZUI122</strain>
    </source>
</reference>
<evidence type="ECO:0000256" key="6">
    <source>
        <dbReference type="SAM" id="Phobius"/>
    </source>
</evidence>
<name>A0A975PET5_9MICC</name>
<keyword evidence="5 6" id="KW-0472">Membrane</keyword>
<dbReference type="PANTHER" id="PTHR35007:SF4">
    <property type="entry name" value="CONSERVED TRANSMEMBRANE PROTEIN-RELATED"/>
    <property type="match status" value="1"/>
</dbReference>
<feature type="transmembrane region" description="Helical" evidence="6">
    <location>
        <begin position="6"/>
        <end position="28"/>
    </location>
</feature>
<dbReference type="EMBL" id="CP076456">
    <property type="protein sequence ID" value="QWQ35422.1"/>
    <property type="molecule type" value="Genomic_DNA"/>
</dbReference>
<comment type="subcellular location">
    <subcellularLocation>
        <location evidence="1">Cell membrane</location>
        <topology evidence="1">Multi-pass membrane protein</topology>
    </subcellularLocation>
</comment>